<keyword evidence="2" id="KW-0238">DNA-binding</keyword>
<dbReference type="Pfam" id="PF02311">
    <property type="entry name" value="AraC_binding"/>
    <property type="match status" value="1"/>
</dbReference>
<dbReference type="OrthoDB" id="9809338at2"/>
<dbReference type="InterPro" id="IPR050204">
    <property type="entry name" value="AraC_XylS_family_regulators"/>
</dbReference>
<keyword evidence="3" id="KW-0010">Activator</keyword>
<sequence>MTKANNGTLLVEAATAPRFWRDETLPFVEARSVQDGRKVSYGKHTHDTFSIGAITGGRSTYLNGQSSEQVGAGTVVVMNPEETHACNPIGDQPWAYRMLYVDAAWLTDLQHDLGFSQNLGYRGFSTRAVNEPALHTDLNKLYTVLTDPNEDHLRKHSAAVTFFSEAHRTLNPVPKPAREANQKVVRAAEYIRENCTQALRLEDICAAAELSASHLIRAFKEHYGMTPHAYLINRRIEYSRSQLKRGRAIADVAIEAGFSDQAHLQRAFRQLVAATPGQYRSGI</sequence>
<dbReference type="PANTHER" id="PTHR46796:SF2">
    <property type="entry name" value="TRANSCRIPTIONAL REGULATORY PROTEIN"/>
    <property type="match status" value="1"/>
</dbReference>
<dbReference type="PROSITE" id="PS01124">
    <property type="entry name" value="HTH_ARAC_FAMILY_2"/>
    <property type="match status" value="1"/>
</dbReference>
<dbReference type="InterPro" id="IPR018060">
    <property type="entry name" value="HTH_AraC"/>
</dbReference>
<keyword evidence="4" id="KW-0804">Transcription</keyword>
<dbReference type="AlphaFoldDB" id="A0A494XJZ7"/>
<keyword evidence="1" id="KW-0805">Transcription regulation</keyword>
<dbReference type="InterPro" id="IPR009057">
    <property type="entry name" value="Homeodomain-like_sf"/>
</dbReference>
<proteinExistence type="predicted"/>
<dbReference type="Proteomes" id="UP000280434">
    <property type="component" value="Unassembled WGS sequence"/>
</dbReference>
<gene>
    <name evidence="6" type="ORF">D7S89_12585</name>
</gene>
<dbReference type="PANTHER" id="PTHR46796">
    <property type="entry name" value="HTH-TYPE TRANSCRIPTIONAL ACTIVATOR RHAS-RELATED"/>
    <property type="match status" value="1"/>
</dbReference>
<dbReference type="PROSITE" id="PS00041">
    <property type="entry name" value="HTH_ARAC_FAMILY_1"/>
    <property type="match status" value="1"/>
</dbReference>
<evidence type="ECO:0000256" key="4">
    <source>
        <dbReference type="ARBA" id="ARBA00023163"/>
    </source>
</evidence>
<comment type="caution">
    <text evidence="6">The sequence shown here is derived from an EMBL/GenBank/DDBJ whole genome shotgun (WGS) entry which is preliminary data.</text>
</comment>
<dbReference type="Gene3D" id="1.10.10.60">
    <property type="entry name" value="Homeodomain-like"/>
    <property type="match status" value="2"/>
</dbReference>
<accession>A0A494XJZ7</accession>
<dbReference type="SMART" id="SM00342">
    <property type="entry name" value="HTH_ARAC"/>
    <property type="match status" value="1"/>
</dbReference>
<dbReference type="Pfam" id="PF12833">
    <property type="entry name" value="HTH_18"/>
    <property type="match status" value="1"/>
</dbReference>
<keyword evidence="7" id="KW-1185">Reference proteome</keyword>
<dbReference type="EMBL" id="RBZV01000004">
    <property type="protein sequence ID" value="RKP48459.1"/>
    <property type="molecule type" value="Genomic_DNA"/>
</dbReference>
<dbReference type="InterPro" id="IPR037923">
    <property type="entry name" value="HTH-like"/>
</dbReference>
<evidence type="ECO:0000259" key="5">
    <source>
        <dbReference type="PROSITE" id="PS01124"/>
    </source>
</evidence>
<dbReference type="GO" id="GO:0043565">
    <property type="term" value="F:sequence-specific DNA binding"/>
    <property type="evidence" value="ECO:0007669"/>
    <property type="project" value="InterPro"/>
</dbReference>
<dbReference type="RefSeq" id="WP_121278307.1">
    <property type="nucleotide sequence ID" value="NZ_RBZV01000004.1"/>
</dbReference>
<reference evidence="6 7" key="1">
    <citation type="submission" date="2018-10" db="EMBL/GenBank/DDBJ databases">
        <title>Paraburkholderia sp. 7MK8-2, isolated from soil.</title>
        <authorList>
            <person name="Gao Z.-H."/>
            <person name="Qiu L.-H."/>
        </authorList>
    </citation>
    <scope>NUCLEOTIDE SEQUENCE [LARGE SCALE GENOMIC DNA]</scope>
    <source>
        <strain evidence="6 7">7MK8-2</strain>
    </source>
</reference>
<dbReference type="InterPro" id="IPR003313">
    <property type="entry name" value="AraC-bd"/>
</dbReference>
<dbReference type="GO" id="GO:0003700">
    <property type="term" value="F:DNA-binding transcription factor activity"/>
    <property type="evidence" value="ECO:0007669"/>
    <property type="project" value="InterPro"/>
</dbReference>
<feature type="domain" description="HTH araC/xylS-type" evidence="5">
    <location>
        <begin position="185"/>
        <end position="282"/>
    </location>
</feature>
<evidence type="ECO:0000313" key="7">
    <source>
        <dbReference type="Proteomes" id="UP000280434"/>
    </source>
</evidence>
<evidence type="ECO:0000256" key="3">
    <source>
        <dbReference type="ARBA" id="ARBA00023159"/>
    </source>
</evidence>
<evidence type="ECO:0000256" key="1">
    <source>
        <dbReference type="ARBA" id="ARBA00023015"/>
    </source>
</evidence>
<organism evidence="6 7">
    <name type="scientific">Trinickia fusca</name>
    <dbReference type="NCBI Taxonomy" id="2419777"/>
    <lineage>
        <taxon>Bacteria</taxon>
        <taxon>Pseudomonadati</taxon>
        <taxon>Pseudomonadota</taxon>
        <taxon>Betaproteobacteria</taxon>
        <taxon>Burkholderiales</taxon>
        <taxon>Burkholderiaceae</taxon>
        <taxon>Trinickia</taxon>
    </lineage>
</organism>
<dbReference type="SUPFAM" id="SSF51215">
    <property type="entry name" value="Regulatory protein AraC"/>
    <property type="match status" value="1"/>
</dbReference>
<protein>
    <submittedName>
        <fullName evidence="6">AraC family transcriptional regulator</fullName>
    </submittedName>
</protein>
<evidence type="ECO:0000313" key="6">
    <source>
        <dbReference type="EMBL" id="RKP48459.1"/>
    </source>
</evidence>
<name>A0A494XJZ7_9BURK</name>
<evidence type="ECO:0000256" key="2">
    <source>
        <dbReference type="ARBA" id="ARBA00023125"/>
    </source>
</evidence>
<dbReference type="InterPro" id="IPR018062">
    <property type="entry name" value="HTH_AraC-typ_CS"/>
</dbReference>
<dbReference type="SUPFAM" id="SSF46689">
    <property type="entry name" value="Homeodomain-like"/>
    <property type="match status" value="2"/>
</dbReference>